<sequence>MATTARWTEAETKRALFLYFQLPFGQLHRKNSEIIALAASLSRTPSSVAMKLANFASLDPKIVESGRKGLAGASALDRQVWNEFNADWTKLIVESASHESGGGLDDSKVRDAQVSFRYEPPEGATTVRTEIERRVGQTFFRRAVLANFENTCAVTGIEEPRLLVASHISPWKDDAFNRHNPRNGLCLSATFDLAFDKLLLTVLPDFTIRLSSQLTKGATSDTRAYFGPYEGRKLRTPTHLTPDPAFLTAHNERFLP</sequence>
<keyword evidence="2" id="KW-0255">Endonuclease</keyword>
<dbReference type="RefSeq" id="WP_408078367.1">
    <property type="nucleotide sequence ID" value="NZ_JBELQC010000001.1"/>
</dbReference>
<dbReference type="GO" id="GO:0004519">
    <property type="term" value="F:endonuclease activity"/>
    <property type="evidence" value="ECO:0007669"/>
    <property type="project" value="UniProtKB-KW"/>
</dbReference>
<proteinExistence type="predicted"/>
<evidence type="ECO:0000313" key="2">
    <source>
        <dbReference type="EMBL" id="MFL9841467.1"/>
    </source>
</evidence>
<keyword evidence="2" id="KW-0540">Nuclease</keyword>
<gene>
    <name evidence="2" type="ORF">ABS767_10875</name>
</gene>
<keyword evidence="2" id="KW-0378">Hydrolase</keyword>
<organism evidence="2 3">
    <name type="scientific">Sphingomonas plantiphila</name>
    <dbReference type="NCBI Taxonomy" id="3163295"/>
    <lineage>
        <taxon>Bacteria</taxon>
        <taxon>Pseudomonadati</taxon>
        <taxon>Pseudomonadota</taxon>
        <taxon>Alphaproteobacteria</taxon>
        <taxon>Sphingomonadales</taxon>
        <taxon>Sphingomonadaceae</taxon>
        <taxon>Sphingomonas</taxon>
    </lineage>
</organism>
<dbReference type="Pfam" id="PF13391">
    <property type="entry name" value="HNH_2"/>
    <property type="match status" value="1"/>
</dbReference>
<evidence type="ECO:0000259" key="1">
    <source>
        <dbReference type="Pfam" id="PF13391"/>
    </source>
</evidence>
<dbReference type="Proteomes" id="UP001629244">
    <property type="component" value="Unassembled WGS sequence"/>
</dbReference>
<reference evidence="2 3" key="1">
    <citation type="submission" date="2024-06" db="EMBL/GenBank/DDBJ databases">
        <authorList>
            <person name="Kaempfer P."/>
            <person name="Viver T."/>
        </authorList>
    </citation>
    <scope>NUCLEOTIDE SEQUENCE [LARGE SCALE GENOMIC DNA]</scope>
    <source>
        <strain evidence="2 3">ST-64</strain>
    </source>
</reference>
<accession>A0ABW8YNH6</accession>
<comment type="caution">
    <text evidence="2">The sequence shown here is derived from an EMBL/GenBank/DDBJ whole genome shotgun (WGS) entry which is preliminary data.</text>
</comment>
<protein>
    <submittedName>
        <fullName evidence="2">HNH endonuclease</fullName>
    </submittedName>
</protein>
<keyword evidence="3" id="KW-1185">Reference proteome</keyword>
<feature type="domain" description="HNH nuclease" evidence="1">
    <location>
        <begin position="152"/>
        <end position="202"/>
    </location>
</feature>
<dbReference type="EMBL" id="JBELQC010000001">
    <property type="protein sequence ID" value="MFL9841467.1"/>
    <property type="molecule type" value="Genomic_DNA"/>
</dbReference>
<evidence type="ECO:0000313" key="3">
    <source>
        <dbReference type="Proteomes" id="UP001629244"/>
    </source>
</evidence>
<dbReference type="InterPro" id="IPR003615">
    <property type="entry name" value="HNH_nuc"/>
</dbReference>
<name>A0ABW8YNH6_9SPHN</name>